<evidence type="ECO:0000259" key="7">
    <source>
        <dbReference type="Pfam" id="PF00661"/>
    </source>
</evidence>
<dbReference type="InterPro" id="IPR055413">
    <property type="entry name" value="Matrix_Paramyxo_C"/>
</dbReference>
<dbReference type="InterPro" id="IPR042540">
    <property type="entry name" value="Matrix_N"/>
</dbReference>
<dbReference type="EMBL" id="KF774436">
    <property type="protein sequence ID" value="AHH02038.1"/>
    <property type="molecule type" value="Viral_cRNA"/>
</dbReference>
<dbReference type="Gene3D" id="2.70.20.50">
    <property type="entry name" value="Viral matrix protein, N-terminal domain"/>
    <property type="match status" value="1"/>
</dbReference>
<dbReference type="OrthoDB" id="3682at10239"/>
<dbReference type="GO" id="GO:0019068">
    <property type="term" value="P:virion assembly"/>
    <property type="evidence" value="ECO:0007669"/>
    <property type="project" value="InterPro"/>
</dbReference>
<keyword evidence="10" id="KW-1185">Reference proteome</keyword>
<comment type="subcellular location">
    <subcellularLocation>
        <location evidence="2">Virion</location>
    </subcellularLocation>
</comment>
<dbReference type="KEGG" id="vg:20964314"/>
<evidence type="ECO:0000256" key="3">
    <source>
        <dbReference type="ARBA" id="ARBA00008405"/>
    </source>
</evidence>
<evidence type="ECO:0000259" key="8">
    <source>
        <dbReference type="Pfam" id="PF23765"/>
    </source>
</evidence>
<organism evidence="9 10">
    <name type="scientific">Sosuga virus</name>
    <dbReference type="NCBI Taxonomy" id="1452514"/>
    <lineage>
        <taxon>Viruses</taxon>
        <taxon>Riboviria</taxon>
        <taxon>Orthornavirae</taxon>
        <taxon>Negarnaviricota</taxon>
        <taxon>Haploviricotina</taxon>
        <taxon>Monjiviricetes</taxon>
        <taxon>Mononegavirales</taxon>
        <taxon>Paramyxoviridae</taxon>
        <taxon>Rubulavirinae</taxon>
        <taxon>Pararubulavirus</taxon>
        <taxon>Pararubulavirus sosugaense</taxon>
    </lineage>
</organism>
<dbReference type="InterPro" id="IPR042539">
    <property type="entry name" value="Matrix_C"/>
</dbReference>
<comment type="function">
    <text evidence="1">The M protein has a crucial role in virus assembly and interacts with the RNP complex as well as with the viral membrane.</text>
</comment>
<feature type="domain" description="Matrix protein N-terminal" evidence="7">
    <location>
        <begin position="12"/>
        <end position="185"/>
    </location>
</feature>
<evidence type="ECO:0000313" key="10">
    <source>
        <dbReference type="Proteomes" id="UP000143765"/>
    </source>
</evidence>
<name>W5S5I8_9MONO</name>
<evidence type="ECO:0000256" key="1">
    <source>
        <dbReference type="ARBA" id="ARBA00002926"/>
    </source>
</evidence>
<dbReference type="Pfam" id="PF23765">
    <property type="entry name" value="Matrix_Paramyxo_C"/>
    <property type="match status" value="1"/>
</dbReference>
<dbReference type="RefSeq" id="YP_009094031.1">
    <property type="nucleotide sequence ID" value="NC_025343.1"/>
</dbReference>
<evidence type="ECO:0000256" key="6">
    <source>
        <dbReference type="ARBA" id="ARBA00023311"/>
    </source>
</evidence>
<keyword evidence="6" id="KW-0468">Viral matrix protein</keyword>
<dbReference type="InterPro" id="IPR000982">
    <property type="entry name" value="Matrix_Paramyxo_N"/>
</dbReference>
<dbReference type="Pfam" id="PF00661">
    <property type="entry name" value="Matrix_Paramyxo_N"/>
    <property type="match status" value="1"/>
</dbReference>
<proteinExistence type="inferred from homology"/>
<keyword evidence="5" id="KW-0946">Virion</keyword>
<evidence type="ECO:0000256" key="5">
    <source>
        <dbReference type="ARBA" id="ARBA00022844"/>
    </source>
</evidence>
<comment type="similarity">
    <text evidence="3">Belongs to the morbillivirus/respirovirus/rubulavirus M protein family.</text>
</comment>
<sequence>MAHRQATIPVHVDHHSEKNHLRAFPIVQADSPEGTEKGRLIKQMRFKDLTPRGSTEPPISFINTYGFIKPLRTREEFFSELHKQSQTPCLTACSIPFGAGPALDHPERLLDEIEKALIVVRKSASTSEECVFEIRKLPPMLTRHQLAGNKILCVPSDKYVKAPGKLTSGVDYAYHIVFISVTLCPPSQKFRVPMPVQSLRAKVMRSVHLEVMLKIDCDPGSPITKNLIYDSENDVWLASIWFHLCNLYKGHKPFKEYDDHHFAAKCRSMKLEVGIVDLWGPTFLVKSHGKIPHAARPFFGKHGWVCHPIMDCAPAICKSLWALSVSIVQVTAVLQASDLSQMVRMTDVIFPKIKVNPDLHGLGKSRWNPVTKIVSPE</sequence>
<dbReference type="GO" id="GO:0039660">
    <property type="term" value="F:structural constituent of virion"/>
    <property type="evidence" value="ECO:0007669"/>
    <property type="project" value="UniProtKB-KW"/>
</dbReference>
<accession>W5S5I8</accession>
<dbReference type="Proteomes" id="UP000143765">
    <property type="component" value="Segment"/>
</dbReference>
<evidence type="ECO:0000256" key="2">
    <source>
        <dbReference type="ARBA" id="ARBA00004328"/>
    </source>
</evidence>
<evidence type="ECO:0000256" key="4">
    <source>
        <dbReference type="ARBA" id="ARBA00017678"/>
    </source>
</evidence>
<dbReference type="GeneID" id="20964314"/>
<feature type="domain" description="Matrix protein C-terminal Paramyxoviridae" evidence="8">
    <location>
        <begin position="190"/>
        <end position="350"/>
    </location>
</feature>
<dbReference type="GO" id="GO:0044423">
    <property type="term" value="C:virion component"/>
    <property type="evidence" value="ECO:0007669"/>
    <property type="project" value="UniProtKB-KW"/>
</dbReference>
<evidence type="ECO:0000313" key="9">
    <source>
        <dbReference type="EMBL" id="AHH02038.1"/>
    </source>
</evidence>
<dbReference type="Gene3D" id="2.70.20.60">
    <property type="entry name" value="Viral matrix protein, C-terminal domain"/>
    <property type="match status" value="1"/>
</dbReference>
<reference evidence="9 10" key="1">
    <citation type="journal article" date="2014" name="Emerg. Infect. Dis.">
        <title>Novel paramyxovirus associated with severe acute febrile disease, South Sudan and Uganda, 2012.</title>
        <authorList>
            <person name="Albarino C.G."/>
            <person name="Foltzer M."/>
            <person name="Towner J.S."/>
            <person name="Rowe L.A."/>
            <person name="Campbell S."/>
            <person name="Jaramillo C.M."/>
            <person name="Bird B.H."/>
            <person name="Reeder D.M."/>
            <person name="Vodzak M.E."/>
            <person name="Rota P."/>
            <person name="Metcalfe M.G."/>
            <person name="Spiropoulou C.F."/>
            <person name="Knust B."/>
            <person name="Vincent J.P."/>
            <person name="Frace M.A."/>
            <person name="Nichol S.T."/>
            <person name="Rollin P.E."/>
            <person name="Stroher U."/>
        </authorList>
    </citation>
    <scope>NUCLEOTIDE SEQUENCE [LARGE SCALE GENOMIC DNA]</scope>
    <source>
        <strain evidence="9">2012</strain>
    </source>
</reference>
<protein>
    <recommendedName>
        <fullName evidence="4">Matrix protein</fullName>
    </recommendedName>
</protein>